<reference evidence="1 2" key="1">
    <citation type="submission" date="2023-07" db="EMBL/GenBank/DDBJ databases">
        <title>Genomic Encyclopedia of Type Strains, Phase IV (KMG-IV): sequencing the most valuable type-strain genomes for metagenomic binning, comparative biology and taxonomic classification.</title>
        <authorList>
            <person name="Goeker M."/>
        </authorList>
    </citation>
    <scope>NUCLEOTIDE SEQUENCE [LARGE SCALE GENOMIC DNA]</scope>
    <source>
        <strain evidence="1 2">B6-8</strain>
    </source>
</reference>
<comment type="caution">
    <text evidence="1">The sequence shown here is derived from an EMBL/GenBank/DDBJ whole genome shotgun (WGS) entry which is preliminary data.</text>
</comment>
<organism evidence="1 2">
    <name type="scientific">Kaistia dalseonensis</name>
    <dbReference type="NCBI Taxonomy" id="410840"/>
    <lineage>
        <taxon>Bacteria</taxon>
        <taxon>Pseudomonadati</taxon>
        <taxon>Pseudomonadota</taxon>
        <taxon>Alphaproteobacteria</taxon>
        <taxon>Hyphomicrobiales</taxon>
        <taxon>Kaistiaceae</taxon>
        <taxon>Kaistia</taxon>
    </lineage>
</organism>
<protein>
    <submittedName>
        <fullName evidence="1">Uncharacterized protein</fullName>
    </submittedName>
</protein>
<accession>A0ABU0H3T6</accession>
<gene>
    <name evidence="1" type="ORF">QO014_001355</name>
</gene>
<dbReference type="RefSeq" id="WP_266347910.1">
    <property type="nucleotide sequence ID" value="NZ_JAPKNG010000002.1"/>
</dbReference>
<dbReference type="EMBL" id="JAUSVO010000002">
    <property type="protein sequence ID" value="MDQ0436970.1"/>
    <property type="molecule type" value="Genomic_DNA"/>
</dbReference>
<keyword evidence="2" id="KW-1185">Reference proteome</keyword>
<dbReference type="Proteomes" id="UP001241603">
    <property type="component" value="Unassembled WGS sequence"/>
</dbReference>
<evidence type="ECO:0000313" key="2">
    <source>
        <dbReference type="Proteomes" id="UP001241603"/>
    </source>
</evidence>
<name>A0ABU0H3T6_9HYPH</name>
<evidence type="ECO:0000313" key="1">
    <source>
        <dbReference type="EMBL" id="MDQ0436970.1"/>
    </source>
</evidence>
<sequence>MDGIATSDQQSAVLAAEDALRIEPGEFADLAEGAGWLIELLPA</sequence>
<proteinExistence type="predicted"/>